<dbReference type="STRING" id="1147741.A0A0R3S2U1"/>
<proteinExistence type="predicted"/>
<dbReference type="Proteomes" id="UP000050640">
    <property type="component" value="Unplaced"/>
</dbReference>
<protein>
    <submittedName>
        <fullName evidence="3">Uncharacterized protein</fullName>
    </submittedName>
</protein>
<evidence type="ECO:0000313" key="3">
    <source>
        <dbReference type="WBParaSite" id="EEL_0000905101-mRNA-1"/>
    </source>
</evidence>
<name>A0A0R3S2U1_9BILA</name>
<accession>A0A0R3S2U1</accession>
<dbReference type="WBParaSite" id="EEL_0000905101-mRNA-1">
    <property type="protein sequence ID" value="EEL_0000905101-mRNA-1"/>
    <property type="gene ID" value="EEL_0000905101"/>
</dbReference>
<organism evidence="2 3">
    <name type="scientific">Elaeophora elaphi</name>
    <dbReference type="NCBI Taxonomy" id="1147741"/>
    <lineage>
        <taxon>Eukaryota</taxon>
        <taxon>Metazoa</taxon>
        <taxon>Ecdysozoa</taxon>
        <taxon>Nematoda</taxon>
        <taxon>Chromadorea</taxon>
        <taxon>Rhabditida</taxon>
        <taxon>Spirurina</taxon>
        <taxon>Spiruromorpha</taxon>
        <taxon>Filarioidea</taxon>
        <taxon>Onchocercidae</taxon>
        <taxon>Elaeophora</taxon>
    </lineage>
</organism>
<keyword evidence="2" id="KW-1185">Reference proteome</keyword>
<sequence length="193" mass="21058">MWKEPCLRVVKAFRLSLDEFEEKRSIASTQSCNSMRGVVGAGWSYLSLSRINVPRAASCVGPLPSQTRVALVKLMQRTNTPQPYPSYHSQQSCTPSPNQPTPVKLGNPTEHNIPLTTTSTTATITPTMTENGHELATNVVILSEQQMIATPPTASLTTTQLEKVPLVQRWRPSSGSRIGKSNSLDIPVPIAHV</sequence>
<evidence type="ECO:0000313" key="2">
    <source>
        <dbReference type="Proteomes" id="UP000050640"/>
    </source>
</evidence>
<feature type="region of interest" description="Disordered" evidence="1">
    <location>
        <begin position="80"/>
        <end position="101"/>
    </location>
</feature>
<reference evidence="3" key="1">
    <citation type="submission" date="2017-02" db="UniProtKB">
        <authorList>
            <consortium name="WormBaseParasite"/>
        </authorList>
    </citation>
    <scope>IDENTIFICATION</scope>
</reference>
<dbReference type="AlphaFoldDB" id="A0A0R3S2U1"/>
<feature type="compositionally biased region" description="Polar residues" evidence="1">
    <location>
        <begin position="80"/>
        <end position="96"/>
    </location>
</feature>
<evidence type="ECO:0000256" key="1">
    <source>
        <dbReference type="SAM" id="MobiDB-lite"/>
    </source>
</evidence>